<dbReference type="GO" id="GO:0008360">
    <property type="term" value="P:regulation of cell shape"/>
    <property type="evidence" value="ECO:0007669"/>
    <property type="project" value="UniProtKB-KW"/>
</dbReference>
<dbReference type="InterPro" id="IPR005762">
    <property type="entry name" value="MurD"/>
</dbReference>
<keyword evidence="5 9" id="KW-0132">Cell division</keyword>
<keyword evidence="7 9" id="KW-0067">ATP-binding</keyword>
<dbReference type="InterPro" id="IPR036565">
    <property type="entry name" value="Mur-like_cat_sf"/>
</dbReference>
<comment type="caution">
    <text evidence="12">The sequence shown here is derived from an EMBL/GenBank/DDBJ whole genome shotgun (WGS) entry which is preliminary data.</text>
</comment>
<evidence type="ECO:0000256" key="7">
    <source>
        <dbReference type="ARBA" id="ARBA00022840"/>
    </source>
</evidence>
<comment type="pathway">
    <text evidence="2 9">Cell wall biogenesis; peptidoglycan biosynthesis.</text>
</comment>
<dbReference type="InterPro" id="IPR013221">
    <property type="entry name" value="Mur_ligase_cen"/>
</dbReference>
<dbReference type="Gene3D" id="3.40.50.720">
    <property type="entry name" value="NAD(P)-binding Rossmann-like Domain"/>
    <property type="match status" value="1"/>
</dbReference>
<dbReference type="SUPFAM" id="SSF51984">
    <property type="entry name" value="MurCD N-terminal domain"/>
    <property type="match status" value="1"/>
</dbReference>
<evidence type="ECO:0000256" key="2">
    <source>
        <dbReference type="ARBA" id="ARBA00004752"/>
    </source>
</evidence>
<dbReference type="Pfam" id="PF21799">
    <property type="entry name" value="MurD-like_N"/>
    <property type="match status" value="1"/>
</dbReference>
<name>A0A0F5JXA9_9BURK</name>
<evidence type="ECO:0000313" key="13">
    <source>
        <dbReference type="Proteomes" id="UP000033618"/>
    </source>
</evidence>
<evidence type="ECO:0000256" key="1">
    <source>
        <dbReference type="ARBA" id="ARBA00004496"/>
    </source>
</evidence>
<dbReference type="InterPro" id="IPR036615">
    <property type="entry name" value="Mur_ligase_C_dom_sf"/>
</dbReference>
<evidence type="ECO:0000256" key="6">
    <source>
        <dbReference type="ARBA" id="ARBA00022741"/>
    </source>
</evidence>
<comment type="catalytic activity">
    <reaction evidence="9">
        <text>UDP-N-acetyl-alpha-D-muramoyl-L-alanine + D-glutamate + ATP = UDP-N-acetyl-alpha-D-muramoyl-L-alanyl-D-glutamate + ADP + phosphate + H(+)</text>
        <dbReference type="Rhea" id="RHEA:16429"/>
        <dbReference type="ChEBI" id="CHEBI:15378"/>
        <dbReference type="ChEBI" id="CHEBI:29986"/>
        <dbReference type="ChEBI" id="CHEBI:30616"/>
        <dbReference type="ChEBI" id="CHEBI:43474"/>
        <dbReference type="ChEBI" id="CHEBI:83898"/>
        <dbReference type="ChEBI" id="CHEBI:83900"/>
        <dbReference type="ChEBI" id="CHEBI:456216"/>
        <dbReference type="EC" id="6.3.2.9"/>
    </reaction>
</comment>
<keyword evidence="4 9" id="KW-0436">Ligase</keyword>
<dbReference type="EC" id="6.3.2.9" evidence="9"/>
<evidence type="ECO:0000313" key="12">
    <source>
        <dbReference type="EMBL" id="KKB61912.1"/>
    </source>
</evidence>
<feature type="domain" description="Mur ligase central" evidence="11">
    <location>
        <begin position="161"/>
        <end position="282"/>
    </location>
</feature>
<accession>A0A0F5JXA9</accession>
<dbReference type="GO" id="GO:0071555">
    <property type="term" value="P:cell wall organization"/>
    <property type="evidence" value="ECO:0007669"/>
    <property type="project" value="UniProtKB-KW"/>
</dbReference>
<dbReference type="InterPro" id="IPR018109">
    <property type="entry name" value="Folylpolyglutamate_synth_CS"/>
</dbReference>
<feature type="binding site" evidence="9">
    <location>
        <begin position="163"/>
        <end position="169"/>
    </location>
    <ligand>
        <name>ATP</name>
        <dbReference type="ChEBI" id="CHEBI:30616"/>
    </ligand>
</feature>
<dbReference type="Pfam" id="PF08245">
    <property type="entry name" value="Mur_ligase_M"/>
    <property type="match status" value="1"/>
</dbReference>
<evidence type="ECO:0000256" key="4">
    <source>
        <dbReference type="ARBA" id="ARBA00022598"/>
    </source>
</evidence>
<keyword evidence="8 9" id="KW-0131">Cell cycle</keyword>
<dbReference type="Pfam" id="PF02875">
    <property type="entry name" value="Mur_ligase_C"/>
    <property type="match status" value="1"/>
</dbReference>
<dbReference type="STRING" id="28092.WM40_20625"/>
<dbReference type="Proteomes" id="UP000033618">
    <property type="component" value="Unassembled WGS sequence"/>
</dbReference>
<dbReference type="PANTHER" id="PTHR43692:SF1">
    <property type="entry name" value="UDP-N-ACETYLMURAMOYLALANINE--D-GLUTAMATE LIGASE"/>
    <property type="match status" value="1"/>
</dbReference>
<keyword evidence="9" id="KW-0961">Cell wall biogenesis/degradation</keyword>
<protein>
    <recommendedName>
        <fullName evidence="9">UDP-N-acetylmuramoylalanine--D-glutamate ligase</fullName>
        <ecNumber evidence="9">6.3.2.9</ecNumber>
    </recommendedName>
    <alternativeName>
        <fullName evidence="9">D-glutamic acid-adding enzyme</fullName>
    </alternativeName>
    <alternativeName>
        <fullName evidence="9">UDP-N-acetylmuramoyl-L-alanyl-D-glutamate synthetase</fullName>
    </alternativeName>
</protein>
<evidence type="ECO:0000259" key="10">
    <source>
        <dbReference type="Pfam" id="PF02875"/>
    </source>
</evidence>
<comment type="similarity">
    <text evidence="9">Belongs to the MurCDEF family.</text>
</comment>
<dbReference type="UniPathway" id="UPA00219"/>
<dbReference type="SUPFAM" id="SSF53244">
    <property type="entry name" value="MurD-like peptide ligases, peptide-binding domain"/>
    <property type="match status" value="1"/>
</dbReference>
<organism evidence="12 13">
    <name type="scientific">Robbsia andropogonis</name>
    <dbReference type="NCBI Taxonomy" id="28092"/>
    <lineage>
        <taxon>Bacteria</taxon>
        <taxon>Pseudomonadati</taxon>
        <taxon>Pseudomonadota</taxon>
        <taxon>Betaproteobacteria</taxon>
        <taxon>Burkholderiales</taxon>
        <taxon>Burkholderiaceae</taxon>
        <taxon>Robbsia</taxon>
    </lineage>
</organism>
<evidence type="ECO:0000256" key="9">
    <source>
        <dbReference type="HAMAP-Rule" id="MF_00639"/>
    </source>
</evidence>
<comment type="function">
    <text evidence="9">Cell wall formation. Catalyzes the addition of glutamate to the nucleotide precursor UDP-N-acetylmuramoyl-L-alanine (UMA).</text>
</comment>
<keyword evidence="3 9" id="KW-0963">Cytoplasm</keyword>
<keyword evidence="9" id="KW-0573">Peptidoglycan synthesis</keyword>
<dbReference type="RefSeq" id="WP_046153838.1">
    <property type="nucleotide sequence ID" value="NZ_CADFGU010000006.1"/>
</dbReference>
<comment type="subcellular location">
    <subcellularLocation>
        <location evidence="1 9">Cytoplasm</location>
    </subcellularLocation>
</comment>
<evidence type="ECO:0000259" key="11">
    <source>
        <dbReference type="Pfam" id="PF08245"/>
    </source>
</evidence>
<dbReference type="SUPFAM" id="SSF53623">
    <property type="entry name" value="MurD-like peptide ligases, catalytic domain"/>
    <property type="match status" value="2"/>
</dbReference>
<dbReference type="InterPro" id="IPR004101">
    <property type="entry name" value="Mur_ligase_C"/>
</dbReference>
<dbReference type="GO" id="GO:0004326">
    <property type="term" value="F:tetrahydrofolylpolyglutamate synthase activity"/>
    <property type="evidence" value="ECO:0007669"/>
    <property type="project" value="InterPro"/>
</dbReference>
<gene>
    <name evidence="9" type="primary">murD</name>
    <name evidence="12" type="ORF">WM40_20625</name>
</gene>
<dbReference type="GO" id="GO:0005737">
    <property type="term" value="C:cytoplasm"/>
    <property type="evidence" value="ECO:0007669"/>
    <property type="project" value="UniProtKB-SubCell"/>
</dbReference>
<dbReference type="GO" id="GO:0008764">
    <property type="term" value="F:UDP-N-acetylmuramoylalanine-D-glutamate ligase activity"/>
    <property type="evidence" value="ECO:0007669"/>
    <property type="project" value="UniProtKB-UniRule"/>
</dbReference>
<proteinExistence type="inferred from homology"/>
<keyword evidence="6 9" id="KW-0547">Nucleotide-binding</keyword>
<dbReference type="PATRIC" id="fig|28092.6.peg.4850"/>
<dbReference type="GO" id="GO:0009252">
    <property type="term" value="P:peptidoglycan biosynthetic process"/>
    <property type="evidence" value="ECO:0007669"/>
    <property type="project" value="UniProtKB-UniRule"/>
</dbReference>
<evidence type="ECO:0000256" key="8">
    <source>
        <dbReference type="ARBA" id="ARBA00023306"/>
    </source>
</evidence>
<dbReference type="HAMAP" id="MF_00639">
    <property type="entry name" value="MurD"/>
    <property type="match status" value="1"/>
</dbReference>
<keyword evidence="9" id="KW-0133">Cell shape</keyword>
<dbReference type="Gene3D" id="3.90.190.20">
    <property type="entry name" value="Mur ligase, C-terminal domain"/>
    <property type="match status" value="1"/>
</dbReference>
<dbReference type="PANTHER" id="PTHR43692">
    <property type="entry name" value="UDP-N-ACETYLMURAMOYLALANINE--D-GLUTAMATE LIGASE"/>
    <property type="match status" value="1"/>
</dbReference>
<dbReference type="Gene3D" id="3.40.1190.10">
    <property type="entry name" value="Mur-like, catalytic domain"/>
    <property type="match status" value="2"/>
</dbReference>
<evidence type="ECO:0000256" key="5">
    <source>
        <dbReference type="ARBA" id="ARBA00022618"/>
    </source>
</evidence>
<dbReference type="EMBL" id="LAQU01000029">
    <property type="protein sequence ID" value="KKB61912.1"/>
    <property type="molecule type" value="Genomic_DNA"/>
</dbReference>
<feature type="domain" description="Mur ligase C-terminal" evidence="10">
    <location>
        <begin position="497"/>
        <end position="610"/>
    </location>
</feature>
<dbReference type="PROSITE" id="PS01011">
    <property type="entry name" value="FOLYLPOLYGLU_SYNT_1"/>
    <property type="match status" value="1"/>
</dbReference>
<reference evidence="12 13" key="1">
    <citation type="submission" date="2015-03" db="EMBL/GenBank/DDBJ databases">
        <title>Draft Genome Sequence of Burkholderia andropogonis type strain ICMP2807, isolated from Sorghum bicolor.</title>
        <authorList>
            <person name="Lopes-Santos L."/>
            <person name="Castro D.B."/>
            <person name="Ottoboni L.M."/>
            <person name="Park D."/>
            <person name="Weirc B.S."/>
            <person name="Destefano S.A."/>
        </authorList>
    </citation>
    <scope>NUCLEOTIDE SEQUENCE [LARGE SCALE GENOMIC DNA]</scope>
    <source>
        <strain evidence="12 13">ICMP2807</strain>
    </source>
</reference>
<dbReference type="GO" id="GO:0051301">
    <property type="term" value="P:cell division"/>
    <property type="evidence" value="ECO:0007669"/>
    <property type="project" value="UniProtKB-KW"/>
</dbReference>
<sequence length="641" mass="66809">MVDERGDAAWDSETDADRLRAPHVLVLGLGESGFAMARWCATHGCTLRLTDSRTSPPNRDAALALPSGVQGPHTFASAQADVVDSADTSAGQVHAFAPSLLDGGIDLVAISPGLSPLDPSVAMLLAAAHERDIPVWGELEFFARALRALRAAGQPSHVIAITGTNGKTTTTAMTGQLVARTGCTVAVAGNISPAMLTRLLDAIEQQSLPQVWVLELSSFQLETARTFEADAAAVLNVTQDHLDWHGGMDAYAAAKFRIFGAHTRPVINRDDARGAAWLAQWRGMQAEVAREAGTAPRRAATFGMGAPTLAGDFGLVEEGGLTWLAHVVRADGVDDVPPMAGLDPVRGVVVAPMPPETEADADAVVTSDVAEDGVADGDTADVDGHADLTDDVALSSTPTDPEASMALANETDAADVAETVLAEPVDSEDGKTPRRRRRKAFVEPEGMTKLLMPVDALRVRGLHNACNALAALALCRGIGLPLAPLLHGLREYRGEPHRVEVIATLEGVDYVDDSKATNVGATVAALDGLAAPTILIAGGDGKGQDFSPLLPAVARWCKAVMLIGRDGPQVRAAIESAGVVLEDHSTLQAAVDAAAAYAAPGDVVLLSPACASFDMFRGYAHRAAVFHECVAERAAAQGVML</sequence>
<keyword evidence="13" id="KW-1185">Reference proteome</keyword>
<dbReference type="GO" id="GO:0005524">
    <property type="term" value="F:ATP binding"/>
    <property type="evidence" value="ECO:0007669"/>
    <property type="project" value="UniProtKB-UniRule"/>
</dbReference>
<dbReference type="AlphaFoldDB" id="A0A0F5JXA9"/>
<evidence type="ECO:0000256" key="3">
    <source>
        <dbReference type="ARBA" id="ARBA00022490"/>
    </source>
</evidence>